<dbReference type="InterPro" id="IPR002933">
    <property type="entry name" value="Peptidase_M20"/>
</dbReference>
<evidence type="ECO:0000256" key="3">
    <source>
        <dbReference type="ARBA" id="ARBA00022723"/>
    </source>
</evidence>
<feature type="domain" description="Peptidase M20 dimerisation" evidence="7">
    <location>
        <begin position="366"/>
        <end position="471"/>
    </location>
</feature>
<dbReference type="SUPFAM" id="SSF53187">
    <property type="entry name" value="Zn-dependent exopeptidases"/>
    <property type="match status" value="1"/>
</dbReference>
<feature type="transmembrane region" description="Helical" evidence="6">
    <location>
        <begin position="95"/>
        <end position="112"/>
    </location>
</feature>
<feature type="transmembrane region" description="Helical" evidence="6">
    <location>
        <begin position="50"/>
        <end position="75"/>
    </location>
</feature>
<accession>A0A0G2FYC7</accession>
<dbReference type="GO" id="GO:0046872">
    <property type="term" value="F:metal ion binding"/>
    <property type="evidence" value="ECO:0007669"/>
    <property type="project" value="UniProtKB-KW"/>
</dbReference>
<dbReference type="InterPro" id="IPR001261">
    <property type="entry name" value="ArgE/DapE_CS"/>
</dbReference>
<dbReference type="SUPFAM" id="SSF55031">
    <property type="entry name" value="Bacterial exopeptidase dimerisation domain"/>
    <property type="match status" value="1"/>
</dbReference>
<keyword evidence="3" id="KW-0479">Metal-binding</keyword>
<feature type="transmembrane region" description="Helical" evidence="6">
    <location>
        <begin position="6"/>
        <end position="30"/>
    </location>
</feature>
<dbReference type="GO" id="GO:0016787">
    <property type="term" value="F:hydrolase activity"/>
    <property type="evidence" value="ECO:0007669"/>
    <property type="project" value="UniProtKB-KW"/>
</dbReference>
<evidence type="ECO:0000256" key="4">
    <source>
        <dbReference type="ARBA" id="ARBA00022801"/>
    </source>
</evidence>
<dbReference type="Proteomes" id="UP000034182">
    <property type="component" value="Unassembled WGS sequence"/>
</dbReference>
<dbReference type="GO" id="GO:0097020">
    <property type="term" value="F:COPII receptor activity"/>
    <property type="evidence" value="ECO:0007669"/>
    <property type="project" value="InterPro"/>
</dbReference>
<protein>
    <submittedName>
        <fullName evidence="8">Putative acetylornithine deacetylase</fullName>
    </submittedName>
</protein>
<dbReference type="Pfam" id="PF07687">
    <property type="entry name" value="M20_dimer"/>
    <property type="match status" value="1"/>
</dbReference>
<dbReference type="AlphaFoldDB" id="A0A0G2FYC7"/>
<reference evidence="8 9" key="2">
    <citation type="submission" date="2015-05" db="EMBL/GenBank/DDBJ databases">
        <title>Distinctive expansion of gene families associated with plant cell wall degradation and secondary metabolism in the genomes of grapevine trunk pathogens.</title>
        <authorList>
            <person name="Lawrence D.P."/>
            <person name="Travadon R."/>
            <person name="Rolshausen P.E."/>
            <person name="Baumgartner K."/>
        </authorList>
    </citation>
    <scope>NUCLEOTIDE SEQUENCE [LARGE SCALE GENOMIC DNA]</scope>
    <source>
        <strain evidence="8">DS831</strain>
    </source>
</reference>
<dbReference type="InterPro" id="IPR036264">
    <property type="entry name" value="Bact_exopeptidase_dim_dom"/>
</dbReference>
<gene>
    <name evidence="8" type="ORF">UCDDS831_g06837</name>
</gene>
<dbReference type="PROSITE" id="PS00758">
    <property type="entry name" value="ARGE_DAPE_CPG2_1"/>
    <property type="match status" value="1"/>
</dbReference>
<dbReference type="Pfam" id="PF01546">
    <property type="entry name" value="Peptidase_M20"/>
    <property type="match status" value="1"/>
</dbReference>
<dbReference type="Gene3D" id="3.40.630.10">
    <property type="entry name" value="Zn peptidases"/>
    <property type="match status" value="1"/>
</dbReference>
<dbReference type="PANTHER" id="PTHR43808:SF8">
    <property type="entry name" value="PEPTIDASE M20 DIMERISATION DOMAIN-CONTAINING PROTEIN"/>
    <property type="match status" value="1"/>
</dbReference>
<evidence type="ECO:0000256" key="5">
    <source>
        <dbReference type="ARBA" id="ARBA00022833"/>
    </source>
</evidence>
<dbReference type="CDD" id="cd05652">
    <property type="entry name" value="M20_ArgE_DapE-like_fungal"/>
    <property type="match status" value="1"/>
</dbReference>
<comment type="similarity">
    <text evidence="2">Belongs to the peptidase M20A family.</text>
</comment>
<keyword evidence="4" id="KW-0378">Hydrolase</keyword>
<dbReference type="EMBL" id="LAQI01000164">
    <property type="protein sequence ID" value="KKY16773.1"/>
    <property type="molecule type" value="Genomic_DNA"/>
</dbReference>
<dbReference type="GO" id="GO:0016020">
    <property type="term" value="C:membrane"/>
    <property type="evidence" value="ECO:0007669"/>
    <property type="project" value="InterPro"/>
</dbReference>
<dbReference type="GO" id="GO:0005737">
    <property type="term" value="C:cytoplasm"/>
    <property type="evidence" value="ECO:0007669"/>
    <property type="project" value="GOC"/>
</dbReference>
<reference evidence="8 9" key="1">
    <citation type="submission" date="2015-03" db="EMBL/GenBank/DDBJ databases">
        <authorList>
            <person name="Morales-Cruz A."/>
            <person name="Amrine K.C."/>
            <person name="Cantu D."/>
        </authorList>
    </citation>
    <scope>NUCLEOTIDE SEQUENCE [LARGE SCALE GENOMIC DNA]</scope>
    <source>
        <strain evidence="8">DS831</strain>
    </source>
</reference>
<keyword evidence="6" id="KW-0812">Transmembrane</keyword>
<evidence type="ECO:0000313" key="9">
    <source>
        <dbReference type="Proteomes" id="UP000034182"/>
    </source>
</evidence>
<sequence length="565" mass="62012">MWVLPLVGYLGLILGFGFLTLAIASGLYYLSELVEEHTVLAKKLLTRMIYAVMVLQLLLWLVDSFPLSLSILSMASHLVYAQNLRRFPIVKLTDPLFILSCILVLINHYLWFRHFSTPPPRSNYYPYNTSRDYSIPTFTEIASYFGLCVWLVPFALFVSLSAGENVLPSMGSDTPTPDAEPISADGNDHLLPLPTLHEFLTLHREIVKIESISGNEYKVGWWLVSYLKENGFNVETQNVGVGENGNTRFNVLAWPGDSKFTKLLVSSHIDTVPPYLPYSFDTKDDKIYGRGSVDAKGSLAAQVTAVISLLANDSAPLDPNDVSLLFVVGEETSGDGMRTFSDSSLNPLNYSAVLFGEPTENKLVSGHKGSMGFRVHVTGKAAHSGYPWLGVSANNILVKILSRLIDLEAGRVEGAELPWSEKYGNTTLNIGTVFGGAAGNVVAEKANSTVAVRLAGGSPFEVQREVEKALAPVIEDVEKAGGKVEFEYRNAGYGPVDMDCDVKGFDCITVNYGTDVPWLKGDHKRYLYGPGSIFVAHSAHEAIAVRDLEQAVLDYQKLILEALKE</sequence>
<keyword evidence="6" id="KW-1133">Transmembrane helix</keyword>
<organism evidence="8 9">
    <name type="scientific">Diplodia seriata</name>
    <dbReference type="NCBI Taxonomy" id="420778"/>
    <lineage>
        <taxon>Eukaryota</taxon>
        <taxon>Fungi</taxon>
        <taxon>Dikarya</taxon>
        <taxon>Ascomycota</taxon>
        <taxon>Pezizomycotina</taxon>
        <taxon>Dothideomycetes</taxon>
        <taxon>Dothideomycetes incertae sedis</taxon>
        <taxon>Botryosphaeriales</taxon>
        <taxon>Botryosphaeriaceae</taxon>
        <taxon>Diplodia</taxon>
    </lineage>
</organism>
<dbReference type="PANTHER" id="PTHR43808">
    <property type="entry name" value="ACETYLORNITHINE DEACETYLASE"/>
    <property type="match status" value="1"/>
</dbReference>
<evidence type="ECO:0000256" key="2">
    <source>
        <dbReference type="ARBA" id="ARBA00006247"/>
    </source>
</evidence>
<proteinExistence type="inferred from homology"/>
<comment type="caution">
    <text evidence="8">The sequence shown here is derived from an EMBL/GenBank/DDBJ whole genome shotgun (WGS) entry which is preliminary data.</text>
</comment>
<feature type="transmembrane region" description="Helical" evidence="6">
    <location>
        <begin position="141"/>
        <end position="162"/>
    </location>
</feature>
<dbReference type="Gene3D" id="3.30.70.360">
    <property type="match status" value="1"/>
</dbReference>
<dbReference type="InterPro" id="IPR007277">
    <property type="entry name" value="Svp26/Tex261"/>
</dbReference>
<dbReference type="InterPro" id="IPR050072">
    <property type="entry name" value="Peptidase_M20A"/>
</dbReference>
<dbReference type="Pfam" id="PF04148">
    <property type="entry name" value="Erv26"/>
    <property type="match status" value="1"/>
</dbReference>
<dbReference type="GO" id="GO:0006888">
    <property type="term" value="P:endoplasmic reticulum to Golgi vesicle-mediated transport"/>
    <property type="evidence" value="ECO:0007669"/>
    <property type="project" value="InterPro"/>
</dbReference>
<evidence type="ECO:0000256" key="1">
    <source>
        <dbReference type="ARBA" id="ARBA00001947"/>
    </source>
</evidence>
<evidence type="ECO:0000256" key="6">
    <source>
        <dbReference type="SAM" id="Phobius"/>
    </source>
</evidence>
<dbReference type="InterPro" id="IPR011650">
    <property type="entry name" value="Peptidase_M20_dimer"/>
</dbReference>
<evidence type="ECO:0000259" key="7">
    <source>
        <dbReference type="Pfam" id="PF07687"/>
    </source>
</evidence>
<keyword evidence="5" id="KW-0862">Zinc</keyword>
<keyword evidence="6" id="KW-0472">Membrane</keyword>
<comment type="cofactor">
    <cofactor evidence="1">
        <name>Zn(2+)</name>
        <dbReference type="ChEBI" id="CHEBI:29105"/>
    </cofactor>
</comment>
<name>A0A0G2FYC7_9PEZI</name>
<evidence type="ECO:0000313" key="8">
    <source>
        <dbReference type="EMBL" id="KKY16773.1"/>
    </source>
</evidence>